<dbReference type="AlphaFoldDB" id="A0A833JD91"/>
<sequence>MFSSPDLPPKETDLAPLSWAHFNPGDLKQDLITLPLEGAIIGAINAFYSPRAESLWPFNHESANKNTAKTTLTRSALLPYSLGVATLVFGGLKLSNDDFFIGTQIRGLLHAHLLNEIATSAAKVSFQRKRPFYDTEVNAQLTPAEDDRFSFFSGHASHAFTFATYTSALMLKYSENPYLSWTYTIAAYSTAAWIALTRVADNAHHVSDVIVGGLVGTVIAGSVFYRVQQIDSINKQMGNTKNNFDFQFIPYTFQDNSKKTWYAGSFEIKF</sequence>
<dbReference type="GO" id="GO:0006644">
    <property type="term" value="P:phospholipid metabolic process"/>
    <property type="evidence" value="ECO:0007669"/>
    <property type="project" value="InterPro"/>
</dbReference>
<accession>A0A833JD91</accession>
<dbReference type="InterPro" id="IPR036938">
    <property type="entry name" value="PAP2/HPO_sf"/>
</dbReference>
<evidence type="ECO:0000256" key="4">
    <source>
        <dbReference type="ARBA" id="ARBA00022989"/>
    </source>
</evidence>
<feature type="domain" description="Phosphatidic acid phosphatase type 2/haloperoxidase" evidence="7">
    <location>
        <begin position="105"/>
        <end position="224"/>
    </location>
</feature>
<evidence type="ECO:0000256" key="3">
    <source>
        <dbReference type="ARBA" id="ARBA00022692"/>
    </source>
</evidence>
<evidence type="ECO:0000256" key="1">
    <source>
        <dbReference type="ARBA" id="ARBA00004141"/>
    </source>
</evidence>
<dbReference type="Proteomes" id="UP000442694">
    <property type="component" value="Unassembled WGS sequence"/>
</dbReference>
<dbReference type="CDD" id="cd01610">
    <property type="entry name" value="PAP2_like"/>
    <property type="match status" value="1"/>
</dbReference>
<evidence type="ECO:0000256" key="6">
    <source>
        <dbReference type="SAM" id="Phobius"/>
    </source>
</evidence>
<evidence type="ECO:0000256" key="5">
    <source>
        <dbReference type="ARBA" id="ARBA00023136"/>
    </source>
</evidence>
<proteinExistence type="inferred from homology"/>
<dbReference type="RefSeq" id="WP_152211964.1">
    <property type="nucleotide sequence ID" value="NZ_WFLN01000005.1"/>
</dbReference>
<dbReference type="Gene3D" id="1.20.144.10">
    <property type="entry name" value="Phosphatidic acid phosphatase type 2/haloperoxidase"/>
    <property type="match status" value="1"/>
</dbReference>
<dbReference type="EMBL" id="WFLN01000005">
    <property type="protein sequence ID" value="KAB8031788.1"/>
    <property type="molecule type" value="Genomic_DNA"/>
</dbReference>
<name>A0A833JD91_9BACT</name>
<keyword evidence="9" id="KW-1185">Reference proteome</keyword>
<dbReference type="SUPFAM" id="SSF48317">
    <property type="entry name" value="Acid phosphatase/Vanadium-dependent haloperoxidase"/>
    <property type="match status" value="1"/>
</dbReference>
<dbReference type="GO" id="GO:0008195">
    <property type="term" value="F:phosphatidate phosphatase activity"/>
    <property type="evidence" value="ECO:0007669"/>
    <property type="project" value="TreeGrafter"/>
</dbReference>
<keyword evidence="4 6" id="KW-1133">Transmembrane helix</keyword>
<comment type="caution">
    <text evidence="8">The sequence shown here is derived from an EMBL/GenBank/DDBJ whole genome shotgun (WGS) entry which is preliminary data.</text>
</comment>
<gene>
    <name evidence="8" type="ORF">GCL57_03875</name>
</gene>
<keyword evidence="3 6" id="KW-0812">Transmembrane</keyword>
<evidence type="ECO:0000313" key="9">
    <source>
        <dbReference type="Proteomes" id="UP000442694"/>
    </source>
</evidence>
<dbReference type="InterPro" id="IPR043216">
    <property type="entry name" value="PAP-like"/>
</dbReference>
<organism evidence="8 9">
    <name type="scientific">Fluviispira multicolorata</name>
    <dbReference type="NCBI Taxonomy" id="2654512"/>
    <lineage>
        <taxon>Bacteria</taxon>
        <taxon>Pseudomonadati</taxon>
        <taxon>Bdellovibrionota</taxon>
        <taxon>Oligoflexia</taxon>
        <taxon>Silvanigrellales</taxon>
        <taxon>Silvanigrellaceae</taxon>
        <taxon>Fluviispira</taxon>
    </lineage>
</organism>
<comment type="subcellular location">
    <subcellularLocation>
        <location evidence="1">Membrane</location>
        <topology evidence="1">Multi-pass membrane protein</topology>
    </subcellularLocation>
</comment>
<dbReference type="PANTHER" id="PTHR10165">
    <property type="entry name" value="LIPID PHOSPHATE PHOSPHATASE"/>
    <property type="match status" value="1"/>
</dbReference>
<evidence type="ECO:0000313" key="8">
    <source>
        <dbReference type="EMBL" id="KAB8031788.1"/>
    </source>
</evidence>
<dbReference type="GO" id="GO:0016020">
    <property type="term" value="C:membrane"/>
    <property type="evidence" value="ECO:0007669"/>
    <property type="project" value="UniProtKB-SubCell"/>
</dbReference>
<feature type="transmembrane region" description="Helical" evidence="6">
    <location>
        <begin position="209"/>
        <end position="227"/>
    </location>
</feature>
<dbReference type="SMART" id="SM00014">
    <property type="entry name" value="acidPPc"/>
    <property type="match status" value="1"/>
</dbReference>
<comment type="similarity">
    <text evidence="2">Belongs to the PA-phosphatase related phosphoesterase family.</text>
</comment>
<evidence type="ECO:0000259" key="7">
    <source>
        <dbReference type="SMART" id="SM00014"/>
    </source>
</evidence>
<feature type="transmembrane region" description="Helical" evidence="6">
    <location>
        <begin position="178"/>
        <end position="197"/>
    </location>
</feature>
<evidence type="ECO:0000256" key="2">
    <source>
        <dbReference type="ARBA" id="ARBA00008816"/>
    </source>
</evidence>
<protein>
    <submittedName>
        <fullName evidence="8">Phosphatase PAP2 family protein</fullName>
    </submittedName>
</protein>
<keyword evidence="5 6" id="KW-0472">Membrane</keyword>
<dbReference type="InterPro" id="IPR000326">
    <property type="entry name" value="PAP2/HPO"/>
</dbReference>
<reference evidence="8 9" key="1">
    <citation type="submission" date="2019-10" db="EMBL/GenBank/DDBJ databases">
        <title>New genus of Silvanigrellaceae.</title>
        <authorList>
            <person name="Pitt A."/>
            <person name="Hahn M.W."/>
        </authorList>
    </citation>
    <scope>NUCLEOTIDE SEQUENCE [LARGE SCALE GENOMIC DNA]</scope>
    <source>
        <strain evidence="8 9">33A1-SZDP</strain>
    </source>
</reference>
<dbReference type="PANTHER" id="PTHR10165:SF35">
    <property type="entry name" value="RE23632P"/>
    <property type="match status" value="1"/>
</dbReference>
<dbReference type="GO" id="GO:0046839">
    <property type="term" value="P:phospholipid dephosphorylation"/>
    <property type="evidence" value="ECO:0007669"/>
    <property type="project" value="TreeGrafter"/>
</dbReference>
<dbReference type="Pfam" id="PF01569">
    <property type="entry name" value="PAP2"/>
    <property type="match status" value="1"/>
</dbReference>